<proteinExistence type="evidence at transcript level"/>
<dbReference type="EMBL" id="GBBM01006945">
    <property type="protein sequence ID" value="JAC28473.1"/>
    <property type="molecule type" value="mRNA"/>
</dbReference>
<dbReference type="AlphaFoldDB" id="A0A023G6M6"/>
<accession>A0A023G6M6</accession>
<dbReference type="SUPFAM" id="SSF57567">
    <property type="entry name" value="Serine protease inhibitors"/>
    <property type="match status" value="1"/>
</dbReference>
<dbReference type="Gene3D" id="2.10.25.10">
    <property type="entry name" value="Laminin"/>
    <property type="match status" value="1"/>
</dbReference>
<evidence type="ECO:0000256" key="1">
    <source>
        <dbReference type="SAM" id="SignalP"/>
    </source>
</evidence>
<organism evidence="2">
    <name type="scientific">Amblyomma triste</name>
    <name type="common">Neotropical tick</name>
    <dbReference type="NCBI Taxonomy" id="251400"/>
    <lineage>
        <taxon>Eukaryota</taxon>
        <taxon>Metazoa</taxon>
        <taxon>Ecdysozoa</taxon>
        <taxon>Arthropoda</taxon>
        <taxon>Chelicerata</taxon>
        <taxon>Arachnida</taxon>
        <taxon>Acari</taxon>
        <taxon>Parasitiformes</taxon>
        <taxon>Ixodida</taxon>
        <taxon>Ixodoidea</taxon>
        <taxon>Ixodidae</taxon>
        <taxon>Amblyomminae</taxon>
        <taxon>Amblyomma</taxon>
    </lineage>
</organism>
<protein>
    <submittedName>
        <fullName evidence="2">Putative tick til 8</fullName>
    </submittedName>
</protein>
<name>A0A023G6M6_AMBTT</name>
<reference evidence="2" key="1">
    <citation type="submission" date="2014-03" db="EMBL/GenBank/DDBJ databases">
        <title>The sialotranscriptome of Amblyomma triste, Amblyomma parvum and Amblyomma cajennense ticks, uncovered by 454-based RNA-seq.</title>
        <authorList>
            <person name="Garcia G.R."/>
            <person name="Gardinassi L.G."/>
            <person name="Ribeiro J.M."/>
            <person name="Anatriello E."/>
            <person name="Ferreira B.R."/>
            <person name="Moreira H.N."/>
            <person name="Mafra C."/>
            <person name="Olegario M.M."/>
            <person name="Szabo P.J."/>
            <person name="Miranda-Santos I.K."/>
            <person name="Maruyama S.R."/>
        </authorList>
    </citation>
    <scope>NUCLEOTIDE SEQUENCE</scope>
    <source>
        <strain evidence="2">Mato Grasso do Sul</strain>
        <tissue evidence="2">Salivary glands</tissue>
    </source>
</reference>
<feature type="chain" id="PRO_5001518308" evidence="1">
    <location>
        <begin position="20"/>
        <end position="82"/>
    </location>
</feature>
<keyword evidence="1" id="KW-0732">Signal</keyword>
<sequence length="82" mass="9064">MRVLLVASVVLVVLQLTFAAKDNCDKGEEYKTGQSSSCGEYKCGEEKGASRSCTKDSVSGCFCKKNHYRRSSDNKCVRKNQC</sequence>
<dbReference type="InterPro" id="IPR036084">
    <property type="entry name" value="Ser_inhib-like_sf"/>
</dbReference>
<feature type="signal peptide" evidence="1">
    <location>
        <begin position="1"/>
        <end position="19"/>
    </location>
</feature>
<evidence type="ECO:0000313" key="2">
    <source>
        <dbReference type="EMBL" id="JAC28473.1"/>
    </source>
</evidence>